<feature type="compositionally biased region" description="Polar residues" evidence="9">
    <location>
        <begin position="272"/>
        <end position="281"/>
    </location>
</feature>
<dbReference type="InterPro" id="IPR004776">
    <property type="entry name" value="Mem_transp_PIN-like"/>
</dbReference>
<evidence type="ECO:0000256" key="8">
    <source>
        <dbReference type="ARBA" id="ARBA00025752"/>
    </source>
</evidence>
<sequence>MASAVGSVVVAAAQSVAKVYAIGGIGYAAVKYPKNAPLLPSGAVGTIARFGFNVLTISLIFSTIASSVTIDSLGNYWFVVVGAVGVLAISFATATILSKVIPIRNPSDFNALRIAATFPNIVALPILIFPSLCEYPVVYEAFGKSDTAMSEGGEDRAQLFQQCVAKSNTMIFCYFFGWSLLFWSFGHPTLLTAAENKSRTHDEQERTTQSSSKSGSQAAGRTTDQSFTGHTSTSVTIATDGDIPPEMQSTTALTPFSTQDEEDLQVPDSPEENASQEQQSTSVLSNIQKALKQTFTSPPFVAMILAFCVGCISPVRDLLFSQGGALRFLGAAVETLGQASSPMSTMVVAASLASRRESSSMAEDDISDDGQDQDGYNEGAQQQPTDAPPADAVDRSMTVEEESPVMSDPNFGPLQLRRRSSIHRFGASLRQSSIRAMKKARRTDPEQRRLYIWFTLSRLILSPALVTLAIVGLDCSGISGIPHLAKLVLIVNSSVPGALIVVVLLKSNPLLHETAAVVAKVYFPTYILSIVTIAAWTAVGLIVSIPDEDGNSFCSRYR</sequence>
<feature type="compositionally biased region" description="Acidic residues" evidence="9">
    <location>
        <begin position="362"/>
        <end position="372"/>
    </location>
</feature>
<dbReference type="Pfam" id="PF03547">
    <property type="entry name" value="Mem_trans"/>
    <property type="match status" value="1"/>
</dbReference>
<dbReference type="Proteomes" id="UP001153069">
    <property type="component" value="Unassembled WGS sequence"/>
</dbReference>
<comment type="subcellular location">
    <subcellularLocation>
        <location evidence="2">Endomembrane system</location>
    </subcellularLocation>
    <subcellularLocation>
        <location evidence="1">Membrane</location>
        <topology evidence="1">Multi-pass membrane protein</topology>
    </subcellularLocation>
</comment>
<protein>
    <submittedName>
        <fullName evidence="11">Uncharacterized protein</fullName>
    </submittedName>
</protein>
<feature type="transmembrane region" description="Helical" evidence="10">
    <location>
        <begin position="526"/>
        <end position="545"/>
    </location>
</feature>
<feature type="compositionally biased region" description="Basic and acidic residues" evidence="9">
    <location>
        <begin position="196"/>
        <end position="206"/>
    </location>
</feature>
<evidence type="ECO:0000256" key="6">
    <source>
        <dbReference type="ARBA" id="ARBA00023136"/>
    </source>
</evidence>
<comment type="caution">
    <text evidence="11">The sequence shown here is derived from an EMBL/GenBank/DDBJ whole genome shotgun (WGS) entry which is preliminary data.</text>
</comment>
<evidence type="ECO:0000313" key="11">
    <source>
        <dbReference type="EMBL" id="CAB9496383.1"/>
    </source>
</evidence>
<evidence type="ECO:0000256" key="4">
    <source>
        <dbReference type="ARBA" id="ARBA00022692"/>
    </source>
</evidence>
<keyword evidence="5 10" id="KW-1133">Transmembrane helix</keyword>
<proteinExistence type="inferred from homology"/>
<feature type="compositionally biased region" description="Acidic residues" evidence="9">
    <location>
        <begin position="259"/>
        <end position="271"/>
    </location>
</feature>
<feature type="region of interest" description="Disordered" evidence="9">
    <location>
        <begin position="356"/>
        <end position="412"/>
    </location>
</feature>
<dbReference type="InterPro" id="IPR045033">
    <property type="entry name" value="PILS1/3/4/5/7"/>
</dbReference>
<reference evidence="11" key="1">
    <citation type="submission" date="2020-06" db="EMBL/GenBank/DDBJ databases">
        <authorList>
            <consortium name="Plant Systems Biology data submission"/>
        </authorList>
    </citation>
    <scope>NUCLEOTIDE SEQUENCE</scope>
    <source>
        <strain evidence="11">D6</strain>
    </source>
</reference>
<feature type="transmembrane region" description="Helical" evidence="10">
    <location>
        <begin position="300"/>
        <end position="319"/>
    </location>
</feature>
<dbReference type="OrthoDB" id="191139at2759"/>
<evidence type="ECO:0000313" key="12">
    <source>
        <dbReference type="Proteomes" id="UP001153069"/>
    </source>
</evidence>
<evidence type="ECO:0000256" key="2">
    <source>
        <dbReference type="ARBA" id="ARBA00004308"/>
    </source>
</evidence>
<feature type="transmembrane region" description="Helical" evidence="10">
    <location>
        <begin position="450"/>
        <end position="472"/>
    </location>
</feature>
<evidence type="ECO:0000256" key="9">
    <source>
        <dbReference type="SAM" id="MobiDB-lite"/>
    </source>
</evidence>
<comment type="similarity">
    <text evidence="8">Belongs to the auxin efflux carrier (TC 2.A.69.2) family.</text>
</comment>
<keyword evidence="6 10" id="KW-0472">Membrane</keyword>
<feature type="transmembrane region" description="Helical" evidence="10">
    <location>
        <begin position="76"/>
        <end position="101"/>
    </location>
</feature>
<feature type="transmembrane region" description="Helical" evidence="10">
    <location>
        <begin position="484"/>
        <end position="505"/>
    </location>
</feature>
<evidence type="ECO:0000256" key="7">
    <source>
        <dbReference type="ARBA" id="ARBA00025100"/>
    </source>
</evidence>
<name>A0A9N8D4R5_9STRA</name>
<feature type="transmembrane region" description="Helical" evidence="10">
    <location>
        <begin position="45"/>
        <end position="64"/>
    </location>
</feature>
<evidence type="ECO:0000256" key="3">
    <source>
        <dbReference type="ARBA" id="ARBA00022448"/>
    </source>
</evidence>
<evidence type="ECO:0000256" key="5">
    <source>
        <dbReference type="ARBA" id="ARBA00022989"/>
    </source>
</evidence>
<evidence type="ECO:0000256" key="10">
    <source>
        <dbReference type="SAM" id="Phobius"/>
    </source>
</evidence>
<feature type="region of interest" description="Disordered" evidence="9">
    <location>
        <begin position="196"/>
        <end position="281"/>
    </location>
</feature>
<feature type="compositionally biased region" description="Polar residues" evidence="9">
    <location>
        <begin position="247"/>
        <end position="258"/>
    </location>
</feature>
<feature type="compositionally biased region" description="Polar residues" evidence="9">
    <location>
        <begin position="222"/>
        <end position="237"/>
    </location>
</feature>
<dbReference type="PANTHER" id="PTHR31651">
    <property type="match status" value="1"/>
</dbReference>
<dbReference type="AlphaFoldDB" id="A0A9N8D4R5"/>
<organism evidence="11 12">
    <name type="scientific">Seminavis robusta</name>
    <dbReference type="NCBI Taxonomy" id="568900"/>
    <lineage>
        <taxon>Eukaryota</taxon>
        <taxon>Sar</taxon>
        <taxon>Stramenopiles</taxon>
        <taxon>Ochrophyta</taxon>
        <taxon>Bacillariophyta</taxon>
        <taxon>Bacillariophyceae</taxon>
        <taxon>Bacillariophycidae</taxon>
        <taxon>Naviculales</taxon>
        <taxon>Naviculaceae</taxon>
        <taxon>Seminavis</taxon>
    </lineage>
</organism>
<keyword evidence="12" id="KW-1185">Reference proteome</keyword>
<dbReference type="PANTHER" id="PTHR31651:SF33">
    <property type="entry name" value="PROTEIN PIN-LIKES 1"/>
    <property type="match status" value="1"/>
</dbReference>
<feature type="compositionally biased region" description="Low complexity" evidence="9">
    <location>
        <begin position="207"/>
        <end position="221"/>
    </location>
</feature>
<accession>A0A9N8D4R5</accession>
<gene>
    <name evidence="11" type="ORF">SEMRO_4_G003580.1</name>
</gene>
<feature type="transmembrane region" description="Helical" evidence="10">
    <location>
        <begin position="121"/>
        <end position="142"/>
    </location>
</feature>
<dbReference type="GO" id="GO:0016020">
    <property type="term" value="C:membrane"/>
    <property type="evidence" value="ECO:0007669"/>
    <property type="project" value="UniProtKB-SubCell"/>
</dbReference>
<comment type="function">
    <text evidence="7">Involved in cellular auxin homeostasis by regulating auxin metabolism. Regulates intracellular auxin accumulation at the endoplasmic reticulum and thus auxin availability for nuclear auxin signaling.</text>
</comment>
<dbReference type="EMBL" id="CAICTM010000004">
    <property type="protein sequence ID" value="CAB9496383.1"/>
    <property type="molecule type" value="Genomic_DNA"/>
</dbReference>
<feature type="transmembrane region" description="Helical" evidence="10">
    <location>
        <begin position="163"/>
        <end position="185"/>
    </location>
</feature>
<evidence type="ECO:0000256" key="1">
    <source>
        <dbReference type="ARBA" id="ARBA00004141"/>
    </source>
</evidence>
<keyword evidence="3" id="KW-0813">Transport</keyword>
<keyword evidence="4 10" id="KW-0812">Transmembrane</keyword>
<dbReference type="GO" id="GO:0012505">
    <property type="term" value="C:endomembrane system"/>
    <property type="evidence" value="ECO:0007669"/>
    <property type="project" value="UniProtKB-SubCell"/>
</dbReference>
<dbReference type="GO" id="GO:0055085">
    <property type="term" value="P:transmembrane transport"/>
    <property type="evidence" value="ECO:0007669"/>
    <property type="project" value="InterPro"/>
</dbReference>